<dbReference type="InterPro" id="IPR011990">
    <property type="entry name" value="TPR-like_helical_dom_sf"/>
</dbReference>
<keyword evidence="5" id="KW-1185">Reference proteome</keyword>
<dbReference type="Proteomes" id="UP000515123">
    <property type="component" value="Linkage group 25"/>
</dbReference>
<dbReference type="Pfam" id="PF13041">
    <property type="entry name" value="PPR_2"/>
    <property type="match status" value="1"/>
</dbReference>
<keyword evidence="2" id="KW-0809">Transit peptide</keyword>
<feature type="compositionally biased region" description="Pro residues" evidence="4">
    <location>
        <begin position="9"/>
        <end position="20"/>
    </location>
</feature>
<dbReference type="Pfam" id="PF20431">
    <property type="entry name" value="E_motif"/>
    <property type="match status" value="1"/>
</dbReference>
<gene>
    <name evidence="6" type="primary">LOC109728972</name>
</gene>
<keyword evidence="1" id="KW-0677">Repeat</keyword>
<feature type="repeat" description="PPR" evidence="3">
    <location>
        <begin position="251"/>
        <end position="285"/>
    </location>
</feature>
<reference evidence="5" key="1">
    <citation type="journal article" date="2015" name="Nat. Genet.">
        <title>The pineapple genome and the evolution of CAM photosynthesis.</title>
        <authorList>
            <person name="Ming R."/>
            <person name="VanBuren R."/>
            <person name="Wai C.M."/>
            <person name="Tang H."/>
            <person name="Schatz M.C."/>
            <person name="Bowers J.E."/>
            <person name="Lyons E."/>
            <person name="Wang M.L."/>
            <person name="Chen J."/>
            <person name="Biggers E."/>
            <person name="Zhang J."/>
            <person name="Huang L."/>
            <person name="Zhang L."/>
            <person name="Miao W."/>
            <person name="Zhang J."/>
            <person name="Ye Z."/>
            <person name="Miao C."/>
            <person name="Lin Z."/>
            <person name="Wang H."/>
            <person name="Zhou H."/>
            <person name="Yim W.C."/>
            <person name="Priest H.D."/>
            <person name="Zheng C."/>
            <person name="Woodhouse M."/>
            <person name="Edger P.P."/>
            <person name="Guyot R."/>
            <person name="Guo H.B."/>
            <person name="Guo H."/>
            <person name="Zheng G."/>
            <person name="Singh R."/>
            <person name="Sharma A."/>
            <person name="Min X."/>
            <person name="Zheng Y."/>
            <person name="Lee H."/>
            <person name="Gurtowski J."/>
            <person name="Sedlazeck F.J."/>
            <person name="Harkess A."/>
            <person name="McKain M.R."/>
            <person name="Liao Z."/>
            <person name="Fang J."/>
            <person name="Liu J."/>
            <person name="Zhang X."/>
            <person name="Zhang Q."/>
            <person name="Hu W."/>
            <person name="Qin Y."/>
            <person name="Wang K."/>
            <person name="Chen L.Y."/>
            <person name="Shirley N."/>
            <person name="Lin Y.R."/>
            <person name="Liu L.Y."/>
            <person name="Hernandez A.G."/>
            <person name="Wright C.L."/>
            <person name="Bulone V."/>
            <person name="Tuskan G.A."/>
            <person name="Heath K."/>
            <person name="Zee F."/>
            <person name="Moore P.H."/>
            <person name="Sunkar R."/>
            <person name="Leebens-Mack J.H."/>
            <person name="Mockler T."/>
            <person name="Bennetzen J.L."/>
            <person name="Freeling M."/>
            <person name="Sankoff D."/>
            <person name="Paterson A.H."/>
            <person name="Zhu X."/>
            <person name="Yang X."/>
            <person name="Smith J.A."/>
            <person name="Cushman J.C."/>
            <person name="Paull R.E."/>
            <person name="Yu Q."/>
        </authorList>
    </citation>
    <scope>NUCLEOTIDE SEQUENCE [LARGE SCALE GENOMIC DNA]</scope>
    <source>
        <strain evidence="5">cv. F153</strain>
    </source>
</reference>
<dbReference type="InterPro" id="IPR002885">
    <property type="entry name" value="PPR_rpt"/>
</dbReference>
<accession>A0A6P5H2G9</accession>
<protein>
    <submittedName>
        <fullName evidence="6">Pentatricopeptide repeat-containing protein ELI1, chloroplastic-like isoform X3</fullName>
    </submittedName>
</protein>
<proteinExistence type="predicted"/>
<dbReference type="GeneID" id="109728972"/>
<evidence type="ECO:0000256" key="4">
    <source>
        <dbReference type="SAM" id="MobiDB-lite"/>
    </source>
</evidence>
<evidence type="ECO:0000256" key="2">
    <source>
        <dbReference type="ARBA" id="ARBA00022946"/>
    </source>
</evidence>
<dbReference type="SUPFAM" id="SSF48452">
    <property type="entry name" value="TPR-like"/>
    <property type="match status" value="1"/>
</dbReference>
<dbReference type="InterPro" id="IPR046848">
    <property type="entry name" value="E_motif"/>
</dbReference>
<dbReference type="Pfam" id="PF01535">
    <property type="entry name" value="PPR"/>
    <property type="match status" value="4"/>
</dbReference>
<sequence>MSATLPLSSPSPLPLPPKNPKNPRSIQASDSQDPINALLHYLHVVSRGRSPAKIVFISAMKACSLRAAKAGQSLHAHIVKSGFAPDRFVASSIVAFYSSCGRLGFARQVFDAVPVKDAVLQTAMLMSYVDNGELAVARRFFDEMNERDVVAWNAMLSGYIRHGLPEEALELLRDMQITMLRPNEVTLVCALSACSQMGSLALGEWLHGYIDKHLGASGKSPTLGNCLVHMYAKCGRLDIAFGLFVQQKPKNLESWNTMLTAFALHGCGMSALSLFSQMIKLGIWPDRITFLGVLMACSHTGRVDHALQCFNFMTRVYGVEPNADHCGCMVDVLARKGLLKEAREVIKSIAFETDASIWGALLVGCFTYADYDLGLEAATHLVELEPWEEGRYVALSKLYEKVGRIEEAMRVRKAMDEACTERSAGRSVIEVDGVVHEFIAGDRSHYRSKEIYSMIEILCLNFELVDQHDEAMYGGSSTELTSPGYGNQSPNPPLLSFNPVSFPLDSSRDLTHSTTEECSLVCLCSMNNELYAQLGNMKNLNASPNLYVT</sequence>
<dbReference type="Gene3D" id="1.25.40.10">
    <property type="entry name" value="Tetratricopeptide repeat domain"/>
    <property type="match status" value="2"/>
</dbReference>
<dbReference type="OrthoDB" id="185373at2759"/>
<feature type="region of interest" description="Disordered" evidence="4">
    <location>
        <begin position="1"/>
        <end position="29"/>
    </location>
</feature>
<evidence type="ECO:0000313" key="6">
    <source>
        <dbReference type="RefSeq" id="XP_020115136.1"/>
    </source>
</evidence>
<feature type="repeat" description="PPR" evidence="3">
    <location>
        <begin position="148"/>
        <end position="182"/>
    </location>
</feature>
<dbReference type="FunFam" id="1.25.40.10:FF:000348">
    <property type="entry name" value="Pentatricopeptide repeat-containing protein chloroplastic"/>
    <property type="match status" value="1"/>
</dbReference>
<organism evidence="5 6">
    <name type="scientific">Ananas comosus</name>
    <name type="common">Pineapple</name>
    <name type="synonym">Ananas ananas</name>
    <dbReference type="NCBI Taxonomy" id="4615"/>
    <lineage>
        <taxon>Eukaryota</taxon>
        <taxon>Viridiplantae</taxon>
        <taxon>Streptophyta</taxon>
        <taxon>Embryophyta</taxon>
        <taxon>Tracheophyta</taxon>
        <taxon>Spermatophyta</taxon>
        <taxon>Magnoliopsida</taxon>
        <taxon>Liliopsida</taxon>
        <taxon>Poales</taxon>
        <taxon>Bromeliaceae</taxon>
        <taxon>Bromelioideae</taxon>
        <taxon>Ananas</taxon>
    </lineage>
</organism>
<dbReference type="InterPro" id="IPR046960">
    <property type="entry name" value="PPR_At4g14850-like_plant"/>
</dbReference>
<evidence type="ECO:0000256" key="1">
    <source>
        <dbReference type="ARBA" id="ARBA00022737"/>
    </source>
</evidence>
<dbReference type="GO" id="GO:0009451">
    <property type="term" value="P:RNA modification"/>
    <property type="evidence" value="ECO:0007669"/>
    <property type="project" value="InterPro"/>
</dbReference>
<dbReference type="GO" id="GO:0003723">
    <property type="term" value="F:RNA binding"/>
    <property type="evidence" value="ECO:0007669"/>
    <property type="project" value="InterPro"/>
</dbReference>
<dbReference type="PANTHER" id="PTHR47926:SF458">
    <property type="entry name" value="PENTATRICOPEPTIDE REPEAT-CONTAINING PROTEIN"/>
    <property type="match status" value="1"/>
</dbReference>
<name>A0A6P5H2G9_ANACO</name>
<dbReference type="PANTHER" id="PTHR47926">
    <property type="entry name" value="PENTATRICOPEPTIDE REPEAT-CONTAINING PROTEIN"/>
    <property type="match status" value="1"/>
</dbReference>
<dbReference type="PROSITE" id="PS51375">
    <property type="entry name" value="PPR"/>
    <property type="match status" value="2"/>
</dbReference>
<evidence type="ECO:0000256" key="3">
    <source>
        <dbReference type="PROSITE-ProRule" id="PRU00708"/>
    </source>
</evidence>
<reference evidence="6" key="2">
    <citation type="submission" date="2025-08" db="UniProtKB">
        <authorList>
            <consortium name="RefSeq"/>
        </authorList>
    </citation>
    <scope>IDENTIFICATION</scope>
    <source>
        <tissue evidence="6">Leaf</tissue>
    </source>
</reference>
<dbReference type="AlphaFoldDB" id="A0A6P5H2G9"/>
<dbReference type="NCBIfam" id="TIGR00756">
    <property type="entry name" value="PPR"/>
    <property type="match status" value="3"/>
</dbReference>
<evidence type="ECO:0000313" key="5">
    <source>
        <dbReference type="Proteomes" id="UP000515123"/>
    </source>
</evidence>
<dbReference type="FunFam" id="1.25.40.10:FF:000184">
    <property type="entry name" value="Pentatricopeptide repeat-containing protein, chloroplastic"/>
    <property type="match status" value="1"/>
</dbReference>
<dbReference type="RefSeq" id="XP_020115136.1">
    <property type="nucleotide sequence ID" value="XM_020259547.1"/>
</dbReference>